<dbReference type="SUPFAM" id="SSF55718">
    <property type="entry name" value="SCP-like"/>
    <property type="match status" value="1"/>
</dbReference>
<evidence type="ECO:0000256" key="1">
    <source>
        <dbReference type="ARBA" id="ARBA00023015"/>
    </source>
</evidence>
<gene>
    <name evidence="5" type="ORF">GCM10010466_03480</name>
</gene>
<keyword evidence="3" id="KW-0804">Transcription</keyword>
<accession>A0ABP6MJU4</accession>
<reference evidence="6" key="1">
    <citation type="journal article" date="2019" name="Int. J. Syst. Evol. Microbiol.">
        <title>The Global Catalogue of Microorganisms (GCM) 10K type strain sequencing project: providing services to taxonomists for standard genome sequencing and annotation.</title>
        <authorList>
            <consortium name="The Broad Institute Genomics Platform"/>
            <consortium name="The Broad Institute Genome Sequencing Center for Infectious Disease"/>
            <person name="Wu L."/>
            <person name="Ma J."/>
        </authorList>
    </citation>
    <scope>NUCLEOTIDE SEQUENCE [LARGE SCALE GENOMIC DNA]</scope>
    <source>
        <strain evidence="6">JCM 9373</strain>
    </source>
</reference>
<organism evidence="5 6">
    <name type="scientific">Planomonospora alba</name>
    <dbReference type="NCBI Taxonomy" id="161354"/>
    <lineage>
        <taxon>Bacteria</taxon>
        <taxon>Bacillati</taxon>
        <taxon>Actinomycetota</taxon>
        <taxon>Actinomycetes</taxon>
        <taxon>Streptosporangiales</taxon>
        <taxon>Streptosporangiaceae</taxon>
        <taxon>Planomonospora</taxon>
    </lineage>
</organism>
<evidence type="ECO:0000313" key="5">
    <source>
        <dbReference type="EMBL" id="GAA3115695.1"/>
    </source>
</evidence>
<feature type="domain" description="HTH hxlR-type" evidence="4">
    <location>
        <begin position="11"/>
        <end position="109"/>
    </location>
</feature>
<dbReference type="RefSeq" id="WP_344855098.1">
    <property type="nucleotide sequence ID" value="NZ_BAAAUT010000002.1"/>
</dbReference>
<evidence type="ECO:0000313" key="6">
    <source>
        <dbReference type="Proteomes" id="UP001500320"/>
    </source>
</evidence>
<dbReference type="Gene3D" id="1.10.10.10">
    <property type="entry name" value="Winged helix-like DNA-binding domain superfamily/Winged helix DNA-binding domain"/>
    <property type="match status" value="1"/>
</dbReference>
<dbReference type="InterPro" id="IPR029229">
    <property type="entry name" value="Alkyl_sulf_C"/>
</dbReference>
<proteinExistence type="predicted"/>
<keyword evidence="1" id="KW-0805">Transcription regulation</keyword>
<evidence type="ECO:0000256" key="2">
    <source>
        <dbReference type="ARBA" id="ARBA00023125"/>
    </source>
</evidence>
<dbReference type="Pfam" id="PF01638">
    <property type="entry name" value="HxlR"/>
    <property type="match status" value="1"/>
</dbReference>
<sequence>MATKRTYHDACGTAHGLDLIGERWALLVVRELLLGPKRYGQLRSDLPGIGTNVLAQRLSELEASGVLRKIQLPPPAGTTAYELTDWGYELEPVVRALTRWAVRSPDHDRTANLSATSFLLSLRTFFDPDRTRGGVRGRYELHMNGEVFRVVLQDGTLLVERGTLEQPDAVVTGAPTALARVIYGGHDPDEATAAGEIRVDGDHASFARLPSAFSFPPPLTPAAP</sequence>
<protein>
    <submittedName>
        <fullName evidence="5">Winged helix-turn-helix transcriptional regulator</fullName>
    </submittedName>
</protein>
<dbReference type="Proteomes" id="UP001500320">
    <property type="component" value="Unassembled WGS sequence"/>
</dbReference>
<dbReference type="InterPro" id="IPR036527">
    <property type="entry name" value="SCP2_sterol-bd_dom_sf"/>
</dbReference>
<dbReference type="SUPFAM" id="SSF46785">
    <property type="entry name" value="Winged helix' DNA-binding domain"/>
    <property type="match status" value="1"/>
</dbReference>
<name>A0ABP6MJU4_9ACTN</name>
<evidence type="ECO:0000259" key="4">
    <source>
        <dbReference type="PROSITE" id="PS51118"/>
    </source>
</evidence>
<dbReference type="InterPro" id="IPR036388">
    <property type="entry name" value="WH-like_DNA-bd_sf"/>
</dbReference>
<dbReference type="InterPro" id="IPR036390">
    <property type="entry name" value="WH_DNA-bd_sf"/>
</dbReference>
<dbReference type="PANTHER" id="PTHR33204:SF18">
    <property type="entry name" value="TRANSCRIPTIONAL REGULATORY PROTEIN"/>
    <property type="match status" value="1"/>
</dbReference>
<dbReference type="PANTHER" id="PTHR33204">
    <property type="entry name" value="TRANSCRIPTIONAL REGULATOR, MARR FAMILY"/>
    <property type="match status" value="1"/>
</dbReference>
<dbReference type="InterPro" id="IPR002577">
    <property type="entry name" value="HTH_HxlR"/>
</dbReference>
<dbReference type="Pfam" id="PF14864">
    <property type="entry name" value="Alkyl_sulf_C"/>
    <property type="match status" value="1"/>
</dbReference>
<comment type="caution">
    <text evidence="5">The sequence shown here is derived from an EMBL/GenBank/DDBJ whole genome shotgun (WGS) entry which is preliminary data.</text>
</comment>
<keyword evidence="6" id="KW-1185">Reference proteome</keyword>
<evidence type="ECO:0000256" key="3">
    <source>
        <dbReference type="ARBA" id="ARBA00023163"/>
    </source>
</evidence>
<dbReference type="Gene3D" id="3.30.1050.10">
    <property type="entry name" value="SCP2 sterol-binding domain"/>
    <property type="match status" value="1"/>
</dbReference>
<dbReference type="PROSITE" id="PS51118">
    <property type="entry name" value="HTH_HXLR"/>
    <property type="match status" value="1"/>
</dbReference>
<keyword evidence="2" id="KW-0238">DNA-binding</keyword>
<dbReference type="EMBL" id="BAAAUT010000002">
    <property type="protein sequence ID" value="GAA3115695.1"/>
    <property type="molecule type" value="Genomic_DNA"/>
</dbReference>